<accession>A0A520KR63</accession>
<dbReference type="GO" id="GO:0005737">
    <property type="term" value="C:cytoplasm"/>
    <property type="evidence" value="ECO:0007669"/>
    <property type="project" value="TreeGrafter"/>
</dbReference>
<dbReference type="EMBL" id="RXIF01000012">
    <property type="protein sequence ID" value="RZN63844.1"/>
    <property type="molecule type" value="Genomic_DNA"/>
</dbReference>
<dbReference type="PANTHER" id="PTHR11703">
    <property type="entry name" value="DEOXYHYPUSINE SYNTHASE"/>
    <property type="match status" value="1"/>
</dbReference>
<dbReference type="EC" id="2.5.1.46" evidence="3"/>
<dbReference type="NCBIfam" id="TIGR00321">
    <property type="entry name" value="dhys"/>
    <property type="match status" value="1"/>
</dbReference>
<dbReference type="Pfam" id="PF01916">
    <property type="entry name" value="DS"/>
    <property type="match status" value="1"/>
</dbReference>
<organism evidence="3 4">
    <name type="scientific">Methanoliparum thermophilum</name>
    <dbReference type="NCBI Taxonomy" id="2491083"/>
    <lineage>
        <taxon>Archaea</taxon>
        <taxon>Methanobacteriati</taxon>
        <taxon>Methanobacteriota</taxon>
        <taxon>Candidatus Methanoliparia</taxon>
        <taxon>Candidatus Methanoliparales</taxon>
        <taxon>Candidatus Methanoliparaceae</taxon>
        <taxon>Candidatus Methanoliparum</taxon>
    </lineage>
</organism>
<keyword evidence="2 3" id="KW-0808">Transferase</keyword>
<dbReference type="InterPro" id="IPR029035">
    <property type="entry name" value="DHS-like_NAD/FAD-binding_dom"/>
</dbReference>
<dbReference type="GO" id="GO:0034038">
    <property type="term" value="F:deoxyhypusine synthase activity"/>
    <property type="evidence" value="ECO:0007669"/>
    <property type="project" value="UniProtKB-EC"/>
</dbReference>
<evidence type="ECO:0000313" key="3">
    <source>
        <dbReference type="EMBL" id="RZN63844.1"/>
    </source>
</evidence>
<name>A0A520KR63_METT2</name>
<comment type="caution">
    <text evidence="3">The sequence shown here is derived from an EMBL/GenBank/DDBJ whole genome shotgun (WGS) entry which is preliminary data.</text>
</comment>
<dbReference type="InterPro" id="IPR036982">
    <property type="entry name" value="Deoxyhypusine_synthase_sf"/>
</dbReference>
<dbReference type="Gene3D" id="3.40.910.10">
    <property type="entry name" value="Deoxyhypusine synthase"/>
    <property type="match status" value="1"/>
</dbReference>
<evidence type="ECO:0000256" key="1">
    <source>
        <dbReference type="ARBA" id="ARBA00009892"/>
    </source>
</evidence>
<dbReference type="NCBIfam" id="NF002630">
    <property type="entry name" value="PRK02301.1"/>
    <property type="match status" value="1"/>
</dbReference>
<evidence type="ECO:0000313" key="4">
    <source>
        <dbReference type="Proteomes" id="UP000317158"/>
    </source>
</evidence>
<protein>
    <submittedName>
        <fullName evidence="3">Deoxyhypusine synthase</fullName>
        <ecNumber evidence="3">2.5.1.46</ecNumber>
    </submittedName>
</protein>
<reference evidence="3 4" key="1">
    <citation type="journal article" date="2019" name="Nat. Microbiol.">
        <title>Wide diversity of methane and short-chain alkane metabolisms in uncultured archaea.</title>
        <authorList>
            <person name="Borrel G."/>
            <person name="Adam P.S."/>
            <person name="McKay L.J."/>
            <person name="Chen L.X."/>
            <person name="Sierra-Garcia I.N."/>
            <person name="Sieber C.M."/>
            <person name="Letourneur Q."/>
            <person name="Ghozlane A."/>
            <person name="Andersen G.L."/>
            <person name="Li W.J."/>
            <person name="Hallam S.J."/>
            <person name="Muyzer G."/>
            <person name="de Oliveira V.M."/>
            <person name="Inskeep W.P."/>
            <person name="Banfield J.F."/>
            <person name="Gribaldo S."/>
        </authorList>
    </citation>
    <scope>NUCLEOTIDE SEQUENCE [LARGE SCALE GENOMIC DNA]</scope>
    <source>
        <strain evidence="3">NM1a</strain>
    </source>
</reference>
<dbReference type="PANTHER" id="PTHR11703:SF2">
    <property type="entry name" value="DEOXYHYPUSINE SYNTHASE-LIKE PROTEIN"/>
    <property type="match status" value="1"/>
</dbReference>
<proteinExistence type="inferred from homology"/>
<dbReference type="AlphaFoldDB" id="A0A520KR63"/>
<evidence type="ECO:0000256" key="2">
    <source>
        <dbReference type="ARBA" id="ARBA00022679"/>
    </source>
</evidence>
<dbReference type="SUPFAM" id="SSF52467">
    <property type="entry name" value="DHS-like NAD/FAD-binding domain"/>
    <property type="match status" value="1"/>
</dbReference>
<gene>
    <name evidence="3" type="ORF">EF806_06315</name>
</gene>
<dbReference type="InterPro" id="IPR002773">
    <property type="entry name" value="Deoxyhypusine_synthase"/>
</dbReference>
<sequence>MKEIDQIRLKKNMNLGEFLSYFKNTAFNSRRLASAVDIYAEMIEKDAKKFFGLAGAMVPAGMRQIIVDMMDRGWIDVLVTTGANLTHDLIEAFGYHHYMNNSNNKEYKHLSDSDLLEEGISRIYDVFITNDAFINFEEDLWKILDDIGEKENISISNLIKEIGARLKDKNSIIGKAYEKDVPIFCPALADSIFGLQVWMYGQTHKFKVGAFDDLNDLTNICFESDKNGVLIVGGGVPKNFILQMMLLKPDSGFDYAIQITMDRPETGGLSGATLEEAVSWGKIKYSGKSAVVYSDATIALPLIYGALIDRFQ</sequence>
<comment type="similarity">
    <text evidence="1">Belongs to the deoxyhypusine synthase family.</text>
</comment>
<dbReference type="Proteomes" id="UP000317158">
    <property type="component" value="Unassembled WGS sequence"/>
</dbReference>